<dbReference type="Pfam" id="PF15249">
    <property type="entry name" value="GLTSCR1"/>
    <property type="match status" value="1"/>
</dbReference>
<feature type="compositionally biased region" description="Polar residues" evidence="1">
    <location>
        <begin position="17"/>
        <end position="32"/>
    </location>
</feature>
<dbReference type="AlphaFoldDB" id="A0A0C2XBN6"/>
<dbReference type="OrthoDB" id="2556847at2759"/>
<evidence type="ECO:0000313" key="3">
    <source>
        <dbReference type="EMBL" id="KIL66253.1"/>
    </source>
</evidence>
<sequence length="396" mass="42201">MSKGFNSSFSSQLSSSTANQTDLTSQTASQNIALPASSAASAGPSTWQPPPHWNLDKSVSPYRTKIAARLNSRLPEEQEIIPQTAARVASRIAADHAAVLKADVDSPFSDYPDVVRRLLPYHVFQQPQDDLVNITHDKKGKGKAIDCDIKTDIAETKFAIECYRRKESLKKRFRNLGVQHGKRGSPDNQGYVLAQAVLEADRLDMTWLSNELRTARGELDKIEKDKRAVANVSRAATIQNAYAQYYRSYPYSYAQPYGATAPLPSGTISTFSIAPSVQTPVAAANTPYQAGAAIPVQLPVASLPALHALGIVPVPAANLPSDGQPPPAVLRGSSANGTMLSLEINVSLLQSAQMSGLAMVLNSLMSRSGVTANYASAAAPSSSSKTNSTHAGSLVP</sequence>
<feature type="domain" description="GLTSCR protein conserved" evidence="2">
    <location>
        <begin position="95"/>
        <end position="208"/>
    </location>
</feature>
<reference evidence="3 4" key="1">
    <citation type="submission" date="2014-04" db="EMBL/GenBank/DDBJ databases">
        <title>Evolutionary Origins and Diversification of the Mycorrhizal Mutualists.</title>
        <authorList>
            <consortium name="DOE Joint Genome Institute"/>
            <consortium name="Mycorrhizal Genomics Consortium"/>
            <person name="Kohler A."/>
            <person name="Kuo A."/>
            <person name="Nagy L.G."/>
            <person name="Floudas D."/>
            <person name="Copeland A."/>
            <person name="Barry K.W."/>
            <person name="Cichocki N."/>
            <person name="Veneault-Fourrey C."/>
            <person name="LaButti K."/>
            <person name="Lindquist E.A."/>
            <person name="Lipzen A."/>
            <person name="Lundell T."/>
            <person name="Morin E."/>
            <person name="Murat C."/>
            <person name="Riley R."/>
            <person name="Ohm R."/>
            <person name="Sun H."/>
            <person name="Tunlid A."/>
            <person name="Henrissat B."/>
            <person name="Grigoriev I.V."/>
            <person name="Hibbett D.S."/>
            <person name="Martin F."/>
        </authorList>
    </citation>
    <scope>NUCLEOTIDE SEQUENCE [LARGE SCALE GENOMIC DNA]</scope>
    <source>
        <strain evidence="3 4">Koide BX008</strain>
    </source>
</reference>
<keyword evidence="4" id="KW-1185">Reference proteome</keyword>
<feature type="region of interest" description="Disordered" evidence="1">
    <location>
        <begin position="376"/>
        <end position="396"/>
    </location>
</feature>
<dbReference type="STRING" id="946122.A0A0C2XBN6"/>
<gene>
    <name evidence="3" type="ORF">M378DRAFT_75523</name>
</gene>
<evidence type="ECO:0000259" key="2">
    <source>
        <dbReference type="Pfam" id="PF15249"/>
    </source>
</evidence>
<dbReference type="HOGENOM" id="CLU_038167_0_0_1"/>
<dbReference type="InterPro" id="IPR015671">
    <property type="entry name" value="GSCR1_dom"/>
</dbReference>
<evidence type="ECO:0000313" key="4">
    <source>
        <dbReference type="Proteomes" id="UP000054549"/>
    </source>
</evidence>
<proteinExistence type="predicted"/>
<name>A0A0C2XBN6_AMAMK</name>
<dbReference type="EMBL" id="KN818237">
    <property type="protein sequence ID" value="KIL66253.1"/>
    <property type="molecule type" value="Genomic_DNA"/>
</dbReference>
<dbReference type="InParanoid" id="A0A0C2XBN6"/>
<accession>A0A0C2XBN6</accession>
<evidence type="ECO:0000256" key="1">
    <source>
        <dbReference type="SAM" id="MobiDB-lite"/>
    </source>
</evidence>
<feature type="compositionally biased region" description="Low complexity" evidence="1">
    <location>
        <begin position="35"/>
        <end position="45"/>
    </location>
</feature>
<feature type="compositionally biased region" description="Low complexity" evidence="1">
    <location>
        <begin position="7"/>
        <end position="16"/>
    </location>
</feature>
<dbReference type="Proteomes" id="UP000054549">
    <property type="component" value="Unassembled WGS sequence"/>
</dbReference>
<protein>
    <recommendedName>
        <fullName evidence="2">GLTSCR protein conserved domain-containing protein</fullName>
    </recommendedName>
</protein>
<organism evidence="3 4">
    <name type="scientific">Amanita muscaria (strain Koide BX008)</name>
    <dbReference type="NCBI Taxonomy" id="946122"/>
    <lineage>
        <taxon>Eukaryota</taxon>
        <taxon>Fungi</taxon>
        <taxon>Dikarya</taxon>
        <taxon>Basidiomycota</taxon>
        <taxon>Agaricomycotina</taxon>
        <taxon>Agaricomycetes</taxon>
        <taxon>Agaricomycetidae</taxon>
        <taxon>Agaricales</taxon>
        <taxon>Pluteineae</taxon>
        <taxon>Amanitaceae</taxon>
        <taxon>Amanita</taxon>
    </lineage>
</organism>
<feature type="region of interest" description="Disordered" evidence="1">
    <location>
        <begin position="1"/>
        <end position="58"/>
    </location>
</feature>